<dbReference type="RefSeq" id="WP_155340818.1">
    <property type="nucleotide sequence ID" value="NZ_BAAABN010000031.1"/>
</dbReference>
<evidence type="ECO:0000259" key="1">
    <source>
        <dbReference type="Pfam" id="PF22691"/>
    </source>
</evidence>
<keyword evidence="3" id="KW-1185">Reference proteome</keyword>
<sequence length="388" mass="40201">MSGPDLRGAAAIVGVAESDLGEVGQDRYAIELAAQASVAALAEAGLTTRDVDGLFCAIAGRGMAPLDVAEYLGVRPRYTDGTMVGGSSFVSHLHHAALAVAAGACDVALIAYGSTARSDSGRGRLPTGPPELPSYEAAYRPRMPVTGYALAAARHMYQYGTTRTQLAEVAVAARRWAMLNPKAFARDPLTIEDVLASRVISSPLSALDCCLVTDGGGAVVVTRADRARDLPRPPVYLLGAGEAHWHRTIAQMPDLTVTAATESSARAYAMAKLGPADVDVVELYDAFTINTILFLEDLGFCAKGEGGDFVSGGRIAPGGVLPVNTNGGGLSYCHPGMYGIFTLIEATRQIRGEAGERQQPGVTVALAHGNGGQLSSQVTAILGSEASL</sequence>
<accession>A0A5M3W6V5</accession>
<dbReference type="GO" id="GO:0016747">
    <property type="term" value="F:acyltransferase activity, transferring groups other than amino-acyl groups"/>
    <property type="evidence" value="ECO:0007669"/>
    <property type="project" value="InterPro"/>
</dbReference>
<comment type="caution">
    <text evidence="2">The sequence shown here is derived from an EMBL/GenBank/DDBJ whole genome shotgun (WGS) entry which is preliminary data.</text>
</comment>
<dbReference type="NCBIfam" id="NF004811">
    <property type="entry name" value="PRK06158.1"/>
    <property type="match status" value="1"/>
</dbReference>
<dbReference type="InterPro" id="IPR055140">
    <property type="entry name" value="Thiolase_C_2"/>
</dbReference>
<dbReference type="PANTHER" id="PTHR42870">
    <property type="entry name" value="ACETYL-COA C-ACETYLTRANSFERASE"/>
    <property type="match status" value="1"/>
</dbReference>
<dbReference type="InterPro" id="IPR016039">
    <property type="entry name" value="Thiolase-like"/>
</dbReference>
<dbReference type="Proteomes" id="UP000334990">
    <property type="component" value="Unassembled WGS sequence"/>
</dbReference>
<dbReference type="OrthoDB" id="3208853at2"/>
<dbReference type="PIRSF" id="PIRSF000429">
    <property type="entry name" value="Ac-CoA_Ac_transf"/>
    <property type="match status" value="1"/>
</dbReference>
<dbReference type="InterPro" id="IPR002155">
    <property type="entry name" value="Thiolase"/>
</dbReference>
<dbReference type="AlphaFoldDB" id="A0A5M3W6V5"/>
<evidence type="ECO:0000313" key="2">
    <source>
        <dbReference type="EMBL" id="GES04755.1"/>
    </source>
</evidence>
<reference evidence="2 3" key="1">
    <citation type="submission" date="2019-10" db="EMBL/GenBank/DDBJ databases">
        <title>Whole genome shotgun sequence of Acrocarpospora corrugata NBRC 13972.</title>
        <authorList>
            <person name="Ichikawa N."/>
            <person name="Kimura A."/>
            <person name="Kitahashi Y."/>
            <person name="Komaki H."/>
            <person name="Oguchi A."/>
        </authorList>
    </citation>
    <scope>NUCLEOTIDE SEQUENCE [LARGE SCALE GENOMIC DNA]</scope>
    <source>
        <strain evidence="2 3">NBRC 13972</strain>
    </source>
</reference>
<evidence type="ECO:0000313" key="3">
    <source>
        <dbReference type="Proteomes" id="UP000334990"/>
    </source>
</evidence>
<dbReference type="PANTHER" id="PTHR42870:SF1">
    <property type="entry name" value="NON-SPECIFIC LIPID-TRANSFER PROTEIN-LIKE 2"/>
    <property type="match status" value="1"/>
</dbReference>
<gene>
    <name evidence="2" type="ORF">Acor_68230</name>
</gene>
<dbReference type="EMBL" id="BLAD01000086">
    <property type="protein sequence ID" value="GES04755.1"/>
    <property type="molecule type" value="Genomic_DNA"/>
</dbReference>
<feature type="domain" description="Thiolase C-terminal" evidence="1">
    <location>
        <begin position="241"/>
        <end position="383"/>
    </location>
</feature>
<dbReference type="CDD" id="cd00829">
    <property type="entry name" value="SCP-x_thiolase"/>
    <property type="match status" value="1"/>
</dbReference>
<name>A0A5M3W6V5_9ACTN</name>
<protein>
    <submittedName>
        <fullName evidence="2">Thiolase</fullName>
    </submittedName>
</protein>
<organism evidence="2 3">
    <name type="scientific">Acrocarpospora corrugata</name>
    <dbReference type="NCBI Taxonomy" id="35763"/>
    <lineage>
        <taxon>Bacteria</taxon>
        <taxon>Bacillati</taxon>
        <taxon>Actinomycetota</taxon>
        <taxon>Actinomycetes</taxon>
        <taxon>Streptosporangiales</taxon>
        <taxon>Streptosporangiaceae</taxon>
        <taxon>Acrocarpospora</taxon>
    </lineage>
</organism>
<proteinExistence type="predicted"/>
<dbReference type="Gene3D" id="3.40.47.10">
    <property type="match status" value="1"/>
</dbReference>
<dbReference type="SUPFAM" id="SSF53901">
    <property type="entry name" value="Thiolase-like"/>
    <property type="match status" value="2"/>
</dbReference>
<dbReference type="Pfam" id="PF22691">
    <property type="entry name" value="Thiolase_C_1"/>
    <property type="match status" value="1"/>
</dbReference>